<gene>
    <name evidence="7" type="ORF">IAC80_04575</name>
</gene>
<feature type="domain" description="Pyridoxamine kinase/Phosphomethylpyrimidine kinase" evidence="6">
    <location>
        <begin position="65"/>
        <end position="251"/>
    </location>
</feature>
<evidence type="ECO:0000256" key="3">
    <source>
        <dbReference type="ARBA" id="ARBA00022741"/>
    </source>
</evidence>
<protein>
    <recommendedName>
        <fullName evidence="1">pyridoxal kinase</fullName>
        <ecNumber evidence="1">2.7.1.35</ecNumber>
    </recommendedName>
</protein>
<evidence type="ECO:0000256" key="1">
    <source>
        <dbReference type="ARBA" id="ARBA00012104"/>
    </source>
</evidence>
<keyword evidence="5" id="KW-0067">ATP-binding</keyword>
<dbReference type="NCBIfam" id="NF005491">
    <property type="entry name" value="PRK07105.1"/>
    <property type="match status" value="1"/>
</dbReference>
<dbReference type="GO" id="GO:0005524">
    <property type="term" value="F:ATP binding"/>
    <property type="evidence" value="ECO:0007669"/>
    <property type="project" value="UniProtKB-KW"/>
</dbReference>
<sequence>MKRIVTIQDISCVGKCSLTVALPIISAMGVETAILPTAVLSTHTMFPSPTCADLTDEIEPISRHWVSQDLDFDAIYTGYLASGRQISLVSRFFQTFRREGTPVIVDPAMADNGKLYPAFSPDFPGQMRELCRQADILLPNITEASLLTGLPYREKYDRTYPEEMLKALSQLGPRYAVLTGVSLAPGRLGVMGYDKEENRFFRYDTEHLPIAYHGTGDVFASTVTGALMRGKSLEESLQIACDYVVETIRVTMENPDSRSYGVDFEATIPWLVNRLA</sequence>
<dbReference type="InterPro" id="IPR029056">
    <property type="entry name" value="Ribokinase-like"/>
</dbReference>
<dbReference type="EC" id="2.7.1.35" evidence="1"/>
<dbReference type="Proteomes" id="UP000886889">
    <property type="component" value="Unassembled WGS sequence"/>
</dbReference>
<dbReference type="PANTHER" id="PTHR10534">
    <property type="entry name" value="PYRIDOXAL KINASE"/>
    <property type="match status" value="1"/>
</dbReference>
<reference evidence="7" key="1">
    <citation type="submission" date="2020-10" db="EMBL/GenBank/DDBJ databases">
        <authorList>
            <person name="Gilroy R."/>
        </authorList>
    </citation>
    <scope>NUCLEOTIDE SEQUENCE</scope>
    <source>
        <strain evidence="7">ChiBcec6-7307</strain>
    </source>
</reference>
<keyword evidence="4 7" id="KW-0418">Kinase</keyword>
<dbReference type="EMBL" id="DVOS01000040">
    <property type="protein sequence ID" value="HIV23197.1"/>
    <property type="molecule type" value="Genomic_DNA"/>
</dbReference>
<evidence type="ECO:0000256" key="4">
    <source>
        <dbReference type="ARBA" id="ARBA00022777"/>
    </source>
</evidence>
<proteinExistence type="predicted"/>
<dbReference type="CDD" id="cd01173">
    <property type="entry name" value="pyridoxal_pyridoxamine_kinase"/>
    <property type="match status" value="1"/>
</dbReference>
<evidence type="ECO:0000313" key="8">
    <source>
        <dbReference type="Proteomes" id="UP000886889"/>
    </source>
</evidence>
<accession>A0A9D1NYX3</accession>
<comment type="caution">
    <text evidence="7">The sequence shown here is derived from an EMBL/GenBank/DDBJ whole genome shotgun (WGS) entry which is preliminary data.</text>
</comment>
<dbReference type="GO" id="GO:0008478">
    <property type="term" value="F:pyridoxal kinase activity"/>
    <property type="evidence" value="ECO:0007669"/>
    <property type="project" value="UniProtKB-EC"/>
</dbReference>
<evidence type="ECO:0000313" key="7">
    <source>
        <dbReference type="EMBL" id="HIV23197.1"/>
    </source>
</evidence>
<name>A0A9D1NYX3_9FIRM</name>
<keyword evidence="3" id="KW-0547">Nucleotide-binding</keyword>
<dbReference type="InterPro" id="IPR004625">
    <property type="entry name" value="PyrdxlKinase"/>
</dbReference>
<dbReference type="Gene3D" id="3.40.1190.20">
    <property type="match status" value="1"/>
</dbReference>
<dbReference type="PANTHER" id="PTHR10534:SF2">
    <property type="entry name" value="PYRIDOXAL KINASE"/>
    <property type="match status" value="1"/>
</dbReference>
<keyword evidence="2 7" id="KW-0808">Transferase</keyword>
<evidence type="ECO:0000259" key="6">
    <source>
        <dbReference type="Pfam" id="PF08543"/>
    </source>
</evidence>
<dbReference type="AlphaFoldDB" id="A0A9D1NYX3"/>
<dbReference type="InterPro" id="IPR013749">
    <property type="entry name" value="PM/HMP-P_kinase-1"/>
</dbReference>
<reference evidence="7" key="2">
    <citation type="journal article" date="2021" name="PeerJ">
        <title>Extensive microbial diversity within the chicken gut microbiome revealed by metagenomics and culture.</title>
        <authorList>
            <person name="Gilroy R."/>
            <person name="Ravi A."/>
            <person name="Getino M."/>
            <person name="Pursley I."/>
            <person name="Horton D.L."/>
            <person name="Alikhan N.F."/>
            <person name="Baker D."/>
            <person name="Gharbi K."/>
            <person name="Hall N."/>
            <person name="Watson M."/>
            <person name="Adriaenssens E.M."/>
            <person name="Foster-Nyarko E."/>
            <person name="Jarju S."/>
            <person name="Secka A."/>
            <person name="Antonio M."/>
            <person name="Oren A."/>
            <person name="Chaudhuri R.R."/>
            <person name="La Ragione R."/>
            <person name="Hildebrand F."/>
            <person name="Pallen M.J."/>
        </authorList>
    </citation>
    <scope>NUCLEOTIDE SEQUENCE</scope>
    <source>
        <strain evidence="7">ChiBcec6-7307</strain>
    </source>
</reference>
<dbReference type="SUPFAM" id="SSF53613">
    <property type="entry name" value="Ribokinase-like"/>
    <property type="match status" value="1"/>
</dbReference>
<dbReference type="GO" id="GO:0005829">
    <property type="term" value="C:cytosol"/>
    <property type="evidence" value="ECO:0007669"/>
    <property type="project" value="TreeGrafter"/>
</dbReference>
<dbReference type="GO" id="GO:0009443">
    <property type="term" value="P:pyridoxal 5'-phosphate salvage"/>
    <property type="evidence" value="ECO:0007669"/>
    <property type="project" value="InterPro"/>
</dbReference>
<evidence type="ECO:0000256" key="5">
    <source>
        <dbReference type="ARBA" id="ARBA00022840"/>
    </source>
</evidence>
<evidence type="ECO:0000256" key="2">
    <source>
        <dbReference type="ARBA" id="ARBA00022679"/>
    </source>
</evidence>
<dbReference type="Pfam" id="PF08543">
    <property type="entry name" value="Phos_pyr_kin"/>
    <property type="match status" value="1"/>
</dbReference>
<organism evidence="7 8">
    <name type="scientific">Candidatus Merdiplasma excrementigallinarum</name>
    <dbReference type="NCBI Taxonomy" id="2840864"/>
    <lineage>
        <taxon>Bacteria</taxon>
        <taxon>Bacillati</taxon>
        <taxon>Bacillota</taxon>
        <taxon>Clostridia</taxon>
        <taxon>Lachnospirales</taxon>
        <taxon>Lachnospiraceae</taxon>
        <taxon>Lachnospiraceae incertae sedis</taxon>
        <taxon>Candidatus Merdiplasma</taxon>
    </lineage>
</organism>